<keyword evidence="1" id="KW-1133">Transmembrane helix</keyword>
<dbReference type="EMBL" id="HG793133">
    <property type="protein sequence ID" value="CDK30705.1"/>
    <property type="molecule type" value="Genomic_DNA"/>
</dbReference>
<reference evidence="2 3" key="1">
    <citation type="journal article" date="2015" name="Biol. Direct">
        <title>Babela massiliensis, a representative of a widespread bacterial phylum with unusual adaptations to parasitism in amoebae.</title>
        <authorList>
            <person name="Pagnier I."/>
            <person name="Yutin N."/>
            <person name="Croce O."/>
            <person name="Makarova K.S."/>
            <person name="Wolf Y.I."/>
            <person name="Benamar S."/>
            <person name="Raoult D."/>
            <person name="Koonin E.V."/>
            <person name="La Scola B."/>
        </authorList>
    </citation>
    <scope>NUCLEOTIDE SEQUENCE [LARGE SCALE GENOMIC DNA]</scope>
    <source>
        <strain evidence="3">BABL1</strain>
    </source>
</reference>
<evidence type="ECO:0000313" key="3">
    <source>
        <dbReference type="Proteomes" id="UP000018769"/>
    </source>
</evidence>
<accession>V6DGL2</accession>
<dbReference type="KEGG" id="dpb:BABL1_gene_310"/>
<keyword evidence="1" id="KW-0812">Transmembrane</keyword>
<sequence>MAILKRVEDFIKNLDEKEFLQYALIFFTGFGLLLSLIFYFHYKVVNKYKTQLTEINKERNKTKEILTNYRLVLQQREKVEDVLAKDKNFFIAQTYNNILKKLNLSNKQLQAPTRSDGDTISGKIEKRLTSNLDGLTMETLTNLLTEIAENERLYPKELSIKKVPGSNTIDVELTIATLESVEESE</sequence>
<dbReference type="eggNOG" id="ENOG502ZQZC">
    <property type="taxonomic scope" value="Bacteria"/>
</dbReference>
<dbReference type="Proteomes" id="UP000018769">
    <property type="component" value="Chromosome I"/>
</dbReference>
<dbReference type="HOGENOM" id="CLU_1458762_0_0_7"/>
<proteinExistence type="predicted"/>
<dbReference type="RefSeq" id="WP_023792265.1">
    <property type="nucleotide sequence ID" value="NC_023003.1"/>
</dbReference>
<evidence type="ECO:0000313" key="2">
    <source>
        <dbReference type="EMBL" id="CDK30705.1"/>
    </source>
</evidence>
<keyword evidence="3" id="KW-1185">Reference proteome</keyword>
<dbReference type="AlphaFoldDB" id="V6DGL2"/>
<feature type="transmembrane region" description="Helical" evidence="1">
    <location>
        <begin position="20"/>
        <end position="42"/>
    </location>
</feature>
<name>V6DGL2_9BACT</name>
<dbReference type="STRING" id="673862.BABL1_gene_310"/>
<protein>
    <submittedName>
        <fullName evidence="2">Uncharacterized protein</fullName>
    </submittedName>
</protein>
<gene>
    <name evidence="2" type="ORF">BABL1_gene_310</name>
</gene>
<organism evidence="2 3">
    <name type="scientific">Candidatus Babela massiliensis</name>
    <dbReference type="NCBI Taxonomy" id="673862"/>
    <lineage>
        <taxon>Bacteria</taxon>
        <taxon>Candidatus Babelota</taxon>
        <taxon>Candidatus Babeliae</taxon>
        <taxon>Candidatus Babeliales</taxon>
        <taxon>Candidatus Babeliaceae</taxon>
        <taxon>Candidatus Babela</taxon>
    </lineage>
</organism>
<keyword evidence="1" id="KW-0472">Membrane</keyword>
<evidence type="ECO:0000256" key="1">
    <source>
        <dbReference type="SAM" id="Phobius"/>
    </source>
</evidence>